<reference evidence="5 6" key="1">
    <citation type="submission" date="2019-07" db="EMBL/GenBank/DDBJ databases">
        <title>Draft genome sequence of Brevibacterium aurantiacum XU54 isolated from Xinjiang China.</title>
        <authorList>
            <person name="Xu X."/>
        </authorList>
    </citation>
    <scope>NUCLEOTIDE SEQUENCE [LARGE SCALE GENOMIC DNA]</scope>
    <source>
        <strain evidence="5 6">XU54</strain>
    </source>
</reference>
<keyword evidence="1" id="KW-0805">Transcription regulation</keyword>
<dbReference type="GO" id="GO:0006355">
    <property type="term" value="P:regulation of DNA-templated transcription"/>
    <property type="evidence" value="ECO:0007669"/>
    <property type="project" value="InterPro"/>
</dbReference>
<keyword evidence="2" id="KW-0238">DNA-binding</keyword>
<dbReference type="EMBL" id="VLTK01000004">
    <property type="protein sequence ID" value="TSI16715.1"/>
    <property type="molecule type" value="Genomic_DNA"/>
</dbReference>
<keyword evidence="6" id="KW-1185">Reference proteome</keyword>
<proteinExistence type="predicted"/>
<evidence type="ECO:0000313" key="5">
    <source>
        <dbReference type="EMBL" id="TSI16715.1"/>
    </source>
</evidence>
<dbReference type="InterPro" id="IPR016032">
    <property type="entry name" value="Sig_transdc_resp-reg_C-effctor"/>
</dbReference>
<evidence type="ECO:0000256" key="2">
    <source>
        <dbReference type="ARBA" id="ARBA00023125"/>
    </source>
</evidence>
<dbReference type="Proteomes" id="UP000316406">
    <property type="component" value="Unassembled WGS sequence"/>
</dbReference>
<evidence type="ECO:0000256" key="3">
    <source>
        <dbReference type="ARBA" id="ARBA00023163"/>
    </source>
</evidence>
<name>A0A556CGZ6_BREAU</name>
<dbReference type="Gene3D" id="3.30.450.40">
    <property type="match status" value="1"/>
</dbReference>
<gene>
    <name evidence="5" type="ORF">FO013_07650</name>
</gene>
<dbReference type="GO" id="GO:0000160">
    <property type="term" value="P:phosphorelay signal transduction system"/>
    <property type="evidence" value="ECO:0007669"/>
    <property type="project" value="InterPro"/>
</dbReference>
<dbReference type="AlphaFoldDB" id="A0A556CGZ6"/>
<sequence length="430" mass="46434">MEVDSSAMHSTPLLRDDYQRIVRRAHDNLASLTAPETSDPGVRAAVLESWNRSLGRLRDPGGVRVHMAYEADQLAEVRRRHPFHSIMGLLQSHLIEPAKEAGLLVALGDEQGRLLWVEGERAVRNRAESMGFVPGTDWSEDVMGTSAPGLALRSRTAVQISQAEHFSAEVHSWSCSAVPVTHPLTGQVLGIIDVTGGDDAVSSIVLPLLNSTAQAAGAGLAKLYTPDSGGLSPVGTGDGAYLEVTGVRPQLSSPDGTRITLSGRHAEILLLLVRNPGGISSAGLADRLWALGGSEVTVRAEIARLRRTIDHLGDLRLDARPYRLRGDIDSDVERTHRGLARGDVETALNFYRGQVLPESDAPGIREIGAELEALIRESLLQNGTWQQLWRYAGLAEAREDSEVLMSVLRLAPPEAPERNAAVVRLEALGY</sequence>
<dbReference type="InterPro" id="IPR001867">
    <property type="entry name" value="OmpR/PhoB-type_DNA-bd"/>
</dbReference>
<keyword evidence="3" id="KW-0804">Transcription</keyword>
<dbReference type="InterPro" id="IPR029016">
    <property type="entry name" value="GAF-like_dom_sf"/>
</dbReference>
<dbReference type="OrthoDB" id="3928741at2"/>
<dbReference type="InterPro" id="IPR003018">
    <property type="entry name" value="GAF"/>
</dbReference>
<comment type="caution">
    <text evidence="5">The sequence shown here is derived from an EMBL/GenBank/DDBJ whole genome shotgun (WGS) entry which is preliminary data.</text>
</comment>
<dbReference type="Pfam" id="PF01590">
    <property type="entry name" value="GAF"/>
    <property type="match status" value="1"/>
</dbReference>
<organism evidence="5 6">
    <name type="scientific">Brevibacterium aurantiacum</name>
    <dbReference type="NCBI Taxonomy" id="273384"/>
    <lineage>
        <taxon>Bacteria</taxon>
        <taxon>Bacillati</taxon>
        <taxon>Actinomycetota</taxon>
        <taxon>Actinomycetes</taxon>
        <taxon>Micrococcales</taxon>
        <taxon>Brevibacteriaceae</taxon>
        <taxon>Brevibacterium</taxon>
    </lineage>
</organism>
<protein>
    <submittedName>
        <fullName evidence="5">GAF domain-containing protein</fullName>
    </submittedName>
</protein>
<dbReference type="SUPFAM" id="SSF46894">
    <property type="entry name" value="C-terminal effector domain of the bipartite response regulators"/>
    <property type="match status" value="1"/>
</dbReference>
<accession>A0A556CGZ6</accession>
<dbReference type="SMART" id="SM00862">
    <property type="entry name" value="Trans_reg_C"/>
    <property type="match status" value="1"/>
</dbReference>
<evidence type="ECO:0000313" key="6">
    <source>
        <dbReference type="Proteomes" id="UP000316406"/>
    </source>
</evidence>
<evidence type="ECO:0000256" key="1">
    <source>
        <dbReference type="ARBA" id="ARBA00023015"/>
    </source>
</evidence>
<dbReference type="Gene3D" id="1.10.10.10">
    <property type="entry name" value="Winged helix-like DNA-binding domain superfamily/Winged helix DNA-binding domain"/>
    <property type="match status" value="1"/>
</dbReference>
<feature type="domain" description="OmpR/PhoB-type" evidence="4">
    <location>
        <begin position="256"/>
        <end position="324"/>
    </location>
</feature>
<dbReference type="RefSeq" id="WP_143921972.1">
    <property type="nucleotide sequence ID" value="NZ_VLTK01000004.1"/>
</dbReference>
<dbReference type="GO" id="GO:0003677">
    <property type="term" value="F:DNA binding"/>
    <property type="evidence" value="ECO:0007669"/>
    <property type="project" value="UniProtKB-KW"/>
</dbReference>
<evidence type="ECO:0000259" key="4">
    <source>
        <dbReference type="SMART" id="SM00862"/>
    </source>
</evidence>
<dbReference type="InterPro" id="IPR036388">
    <property type="entry name" value="WH-like_DNA-bd_sf"/>
</dbReference>